<dbReference type="GO" id="GO:0042446">
    <property type="term" value="P:hormone biosynthetic process"/>
    <property type="evidence" value="ECO:0007669"/>
    <property type="project" value="TreeGrafter"/>
</dbReference>
<dbReference type="GO" id="GO:0004508">
    <property type="term" value="F:steroid 17-alpha-monooxygenase activity"/>
    <property type="evidence" value="ECO:0007669"/>
    <property type="project" value="TreeGrafter"/>
</dbReference>
<reference evidence="14" key="5">
    <citation type="submission" date="2025-09" db="UniProtKB">
        <authorList>
            <consortium name="Ensembl"/>
        </authorList>
    </citation>
    <scope>IDENTIFICATION</scope>
</reference>
<dbReference type="Pfam" id="PF00067">
    <property type="entry name" value="p450"/>
    <property type="match status" value="1"/>
</dbReference>
<organism evidence="14 15">
    <name type="scientific">Callorhinchus milii</name>
    <name type="common">Ghost shark</name>
    <dbReference type="NCBI Taxonomy" id="7868"/>
    <lineage>
        <taxon>Eukaryota</taxon>
        <taxon>Metazoa</taxon>
        <taxon>Chordata</taxon>
        <taxon>Craniata</taxon>
        <taxon>Vertebrata</taxon>
        <taxon>Chondrichthyes</taxon>
        <taxon>Holocephali</taxon>
        <taxon>Chimaeriformes</taxon>
        <taxon>Callorhinchidae</taxon>
        <taxon>Callorhinchus</taxon>
    </lineage>
</organism>
<dbReference type="SUPFAM" id="SSF48264">
    <property type="entry name" value="Cytochrome P450"/>
    <property type="match status" value="1"/>
</dbReference>
<dbReference type="InterPro" id="IPR036396">
    <property type="entry name" value="Cyt_P450_sf"/>
</dbReference>
<evidence type="ECO:0000313" key="14">
    <source>
        <dbReference type="Ensembl" id="ENSCMIP00000029405.1"/>
    </source>
</evidence>
<dbReference type="OrthoDB" id="1055148at2759"/>
<reference evidence="14" key="4">
    <citation type="submission" date="2025-08" db="UniProtKB">
        <authorList>
            <consortium name="Ensembl"/>
        </authorList>
    </citation>
    <scope>IDENTIFICATION</scope>
</reference>
<evidence type="ECO:0000256" key="5">
    <source>
        <dbReference type="ARBA" id="ARBA00022723"/>
    </source>
</evidence>
<comment type="cofactor">
    <cofactor evidence="1 10 12">
        <name>heme</name>
        <dbReference type="ChEBI" id="CHEBI:30413"/>
    </cofactor>
</comment>
<dbReference type="InterPro" id="IPR002401">
    <property type="entry name" value="Cyt_P450_E_grp-I"/>
</dbReference>
<keyword evidence="12" id="KW-0256">Endoplasmic reticulum</keyword>
<evidence type="ECO:0000256" key="9">
    <source>
        <dbReference type="ARBA" id="ARBA00023136"/>
    </source>
</evidence>
<evidence type="ECO:0000256" key="10">
    <source>
        <dbReference type="PIRSR" id="PIRSR602401-1"/>
    </source>
</evidence>
<dbReference type="GO" id="GO:0005789">
    <property type="term" value="C:endoplasmic reticulum membrane"/>
    <property type="evidence" value="ECO:0007669"/>
    <property type="project" value="UniProtKB-SubCell"/>
</dbReference>
<sequence length="515" mass="58677">MTAMKIVWELPVVSIYEVAITFIVFVVTLTIIRGRRNAVNVAVSLPGPRSWPIVGNLLQLGEYPYLTLTKMREEYGDVLCIKLGMVPVVVVSGMETIKQALIKQGNSFAGRPDFYTFSLIGNGKTMTFSEKYGESWKLHKKIAKNALRAFSLTEAQSSTCSCLLEEHVCAEATELVKVLLNKAEKEGAFDPVEPITSTVANVICALCFGKRYEHNDKEFLNIVHTNHEVMRTFASGNVADVFPFFRYLPSPSLKSMIKFVNRLNNFMIKSIQEHYTTFDKNCVRDITDTLIALCQNRKVGWNNAVLTDEQIVSTVTDIFGAGFDTIITGLQWCLLYLIQYPEFQTRIQQEIDEKVGQSRLPRFEDRTLLPFTEAFINEVFRHTTYMPFTIPHCTTASTTLNGYFIPKDTCVFINQYQVNHDETLWQDAGSFIPQRFLDERGGLNKDVTEKVMMFGMGMRRCLGENIARLEMFIFLTSLLHQLKIENLPDQKLDLTPNYGLTMKPKSYKIIVSPRI</sequence>
<dbReference type="InterPro" id="IPR001128">
    <property type="entry name" value="Cyt_P450"/>
</dbReference>
<dbReference type="PRINTS" id="PR00385">
    <property type="entry name" value="P450"/>
</dbReference>
<dbReference type="InParanoid" id="A0A4W3JAI1"/>
<dbReference type="Proteomes" id="UP000314986">
    <property type="component" value="Unassembled WGS sequence"/>
</dbReference>
<feature type="binding site" description="axial binding residue" evidence="10">
    <location>
        <position position="461"/>
    </location>
    <ligand>
        <name>heme</name>
        <dbReference type="ChEBI" id="CHEBI:30413"/>
    </ligand>
    <ligandPart>
        <name>Fe</name>
        <dbReference type="ChEBI" id="CHEBI:18248"/>
    </ligandPart>
</feature>
<evidence type="ECO:0000256" key="12">
    <source>
        <dbReference type="RuleBase" id="RU368045"/>
    </source>
</evidence>
<keyword evidence="5 10" id="KW-0479">Metal-binding</keyword>
<dbReference type="GeneTree" id="ENSGT00950000183037"/>
<keyword evidence="6 11" id="KW-0560">Oxidoreductase</keyword>
<dbReference type="PRINTS" id="PR00463">
    <property type="entry name" value="EP450I"/>
</dbReference>
<keyword evidence="13" id="KW-0812">Transmembrane</keyword>
<reference evidence="15" key="1">
    <citation type="journal article" date="2006" name="Science">
        <title>Ancient noncoding elements conserved in the human genome.</title>
        <authorList>
            <person name="Venkatesh B."/>
            <person name="Kirkness E.F."/>
            <person name="Loh Y.H."/>
            <person name="Halpern A.L."/>
            <person name="Lee A.P."/>
            <person name="Johnson J."/>
            <person name="Dandona N."/>
            <person name="Viswanathan L.D."/>
            <person name="Tay A."/>
            <person name="Venter J.C."/>
            <person name="Strausberg R.L."/>
            <person name="Brenner S."/>
        </authorList>
    </citation>
    <scope>NUCLEOTIDE SEQUENCE [LARGE SCALE GENOMIC DNA]</scope>
</reference>
<evidence type="ECO:0000256" key="11">
    <source>
        <dbReference type="RuleBase" id="RU000461"/>
    </source>
</evidence>
<dbReference type="PRINTS" id="PR01683">
    <property type="entry name" value="EP450ICYP1A"/>
</dbReference>
<evidence type="ECO:0000256" key="13">
    <source>
        <dbReference type="SAM" id="Phobius"/>
    </source>
</evidence>
<evidence type="ECO:0000313" key="15">
    <source>
        <dbReference type="Proteomes" id="UP000314986"/>
    </source>
</evidence>
<accession>A0A4W3JAI1</accession>
<keyword evidence="12" id="KW-0492">Microsome</keyword>
<evidence type="ECO:0000256" key="6">
    <source>
        <dbReference type="ARBA" id="ARBA00023002"/>
    </source>
</evidence>
<name>A0A4W3JAI1_CALMI</name>
<dbReference type="EC" id="1.14.14.1" evidence="12"/>
<dbReference type="PANTHER" id="PTHR24289">
    <property type="entry name" value="STEROID 17-ALPHA-HYDROXYLASE/17,20 LYASE"/>
    <property type="match status" value="1"/>
</dbReference>
<dbReference type="AlphaFoldDB" id="A0A4W3JAI1"/>
<dbReference type="PANTHER" id="PTHR24289:SF22">
    <property type="entry name" value="CYTOCHROME P450 1A"/>
    <property type="match status" value="1"/>
</dbReference>
<dbReference type="Ensembl" id="ENSCMIT00000029872.1">
    <property type="protein sequence ID" value="ENSCMIP00000029405.1"/>
    <property type="gene ID" value="ENSCMIG00000012722.1"/>
</dbReference>
<reference evidence="15" key="3">
    <citation type="journal article" date="2014" name="Nature">
        <title>Elephant shark genome provides unique insights into gnathostome evolution.</title>
        <authorList>
            <consortium name="International Elephant Shark Genome Sequencing Consortium"/>
            <person name="Venkatesh B."/>
            <person name="Lee A.P."/>
            <person name="Ravi V."/>
            <person name="Maurya A.K."/>
            <person name="Lian M.M."/>
            <person name="Swann J.B."/>
            <person name="Ohta Y."/>
            <person name="Flajnik M.F."/>
            <person name="Sutoh Y."/>
            <person name="Kasahara M."/>
            <person name="Hoon S."/>
            <person name="Gangu V."/>
            <person name="Roy S.W."/>
            <person name="Irimia M."/>
            <person name="Korzh V."/>
            <person name="Kondrychyn I."/>
            <person name="Lim Z.W."/>
            <person name="Tay B.H."/>
            <person name="Tohari S."/>
            <person name="Kong K.W."/>
            <person name="Ho S."/>
            <person name="Lorente-Galdos B."/>
            <person name="Quilez J."/>
            <person name="Marques-Bonet T."/>
            <person name="Raney B.J."/>
            <person name="Ingham P.W."/>
            <person name="Tay A."/>
            <person name="Hillier L.W."/>
            <person name="Minx P."/>
            <person name="Boehm T."/>
            <person name="Wilson R.K."/>
            <person name="Brenner S."/>
            <person name="Warren W.C."/>
        </authorList>
    </citation>
    <scope>NUCLEOTIDE SEQUENCE [LARGE SCALE GENOMIC DNA]</scope>
</reference>
<keyword evidence="9 13" id="KW-0472">Membrane</keyword>
<dbReference type="GO" id="GO:0020037">
    <property type="term" value="F:heme binding"/>
    <property type="evidence" value="ECO:0007669"/>
    <property type="project" value="UniProtKB-UniRule"/>
</dbReference>
<keyword evidence="4 10" id="KW-0349">Heme</keyword>
<dbReference type="PROSITE" id="PS00086">
    <property type="entry name" value="CYTOCHROME_P450"/>
    <property type="match status" value="1"/>
</dbReference>
<dbReference type="FunFam" id="1.10.630.10:FF:000002">
    <property type="entry name" value="Cytochrome P450 1A1"/>
    <property type="match status" value="1"/>
</dbReference>
<dbReference type="STRING" id="7868.ENSCMIP00000029405"/>
<evidence type="ECO:0000256" key="4">
    <source>
        <dbReference type="ARBA" id="ARBA00022617"/>
    </source>
</evidence>
<dbReference type="GeneID" id="103182368"/>
<keyword evidence="15" id="KW-1185">Reference proteome</keyword>
<dbReference type="RefSeq" id="XP_007897557.1">
    <property type="nucleotide sequence ID" value="XM_007899366.2"/>
</dbReference>
<evidence type="ECO:0000256" key="8">
    <source>
        <dbReference type="ARBA" id="ARBA00023033"/>
    </source>
</evidence>
<keyword evidence="13" id="KW-1133">Transmembrane helix</keyword>
<evidence type="ECO:0000256" key="2">
    <source>
        <dbReference type="ARBA" id="ARBA00004308"/>
    </source>
</evidence>
<keyword evidence="8 11" id="KW-0503">Monooxygenase</keyword>
<evidence type="ECO:0000256" key="7">
    <source>
        <dbReference type="ARBA" id="ARBA00023004"/>
    </source>
</evidence>
<evidence type="ECO:0000256" key="3">
    <source>
        <dbReference type="ARBA" id="ARBA00010617"/>
    </source>
</evidence>
<feature type="transmembrane region" description="Helical" evidence="13">
    <location>
        <begin position="12"/>
        <end position="32"/>
    </location>
</feature>
<dbReference type="OMA" id="MRPKPYQ"/>
<dbReference type="GO" id="GO:0005506">
    <property type="term" value="F:iron ion binding"/>
    <property type="evidence" value="ECO:0007669"/>
    <property type="project" value="UniProtKB-UniRule"/>
</dbReference>
<dbReference type="KEGG" id="cmk:103182368"/>
<dbReference type="GO" id="GO:0042448">
    <property type="term" value="P:progesterone metabolic process"/>
    <property type="evidence" value="ECO:0007669"/>
    <property type="project" value="TreeGrafter"/>
</dbReference>
<evidence type="ECO:0000256" key="1">
    <source>
        <dbReference type="ARBA" id="ARBA00001971"/>
    </source>
</evidence>
<gene>
    <name evidence="14" type="primary">LOC103182368</name>
</gene>
<protein>
    <recommendedName>
        <fullName evidence="12">Cytochrome P450 1A</fullName>
        <ecNumber evidence="12">1.14.14.1</ecNumber>
    </recommendedName>
</protein>
<comment type="subcellular location">
    <subcellularLocation>
        <location evidence="2">Endomembrane system</location>
    </subcellularLocation>
    <subcellularLocation>
        <location evidence="12">Endoplasmic reticulum membrane</location>
        <topology evidence="12">Peripheral membrane protein</topology>
    </subcellularLocation>
    <subcellularLocation>
        <location evidence="12">Microsome membrane</location>
        <topology evidence="12">Peripheral membrane protein</topology>
    </subcellularLocation>
</comment>
<comment type="similarity">
    <text evidence="3 11">Belongs to the cytochrome P450 family.</text>
</comment>
<dbReference type="InterPro" id="IPR017972">
    <property type="entry name" value="Cyt_P450_CS"/>
</dbReference>
<reference evidence="15" key="2">
    <citation type="journal article" date="2007" name="PLoS Biol.">
        <title>Survey sequencing and comparative analysis of the elephant shark (Callorhinchus milii) genome.</title>
        <authorList>
            <person name="Venkatesh B."/>
            <person name="Kirkness E.F."/>
            <person name="Loh Y.H."/>
            <person name="Halpern A.L."/>
            <person name="Lee A.P."/>
            <person name="Johnson J."/>
            <person name="Dandona N."/>
            <person name="Viswanathan L.D."/>
            <person name="Tay A."/>
            <person name="Venter J.C."/>
            <person name="Strausberg R.L."/>
            <person name="Brenner S."/>
        </authorList>
    </citation>
    <scope>NUCLEOTIDE SEQUENCE [LARGE SCALE GENOMIC DNA]</scope>
</reference>
<dbReference type="Gene3D" id="1.10.630.10">
    <property type="entry name" value="Cytochrome P450"/>
    <property type="match status" value="1"/>
</dbReference>
<proteinExistence type="inferred from homology"/>
<dbReference type="CDD" id="cd20677">
    <property type="entry name" value="CYP1D1"/>
    <property type="match status" value="1"/>
</dbReference>
<comment type="function">
    <text evidence="12">Cytochromes P450 are a group of heme-thiolate monooxygenases. They oxidize a variety of structurally unrelated compounds, including steroids, fatty acids, and xenobiotics.</text>
</comment>
<keyword evidence="7 10" id="KW-0408">Iron</keyword>
<dbReference type="InterPro" id="IPR008066">
    <property type="entry name" value="Cyt_P450_E_grp-I_CYP1"/>
</dbReference>